<dbReference type="PANTHER" id="PTHR46401:SF2">
    <property type="entry name" value="GLYCOSYLTRANSFERASE WBBK-RELATED"/>
    <property type="match status" value="1"/>
</dbReference>
<evidence type="ECO:0000256" key="1">
    <source>
        <dbReference type="ARBA" id="ARBA00022679"/>
    </source>
</evidence>
<dbReference type="EMBL" id="VNIQ01000002">
    <property type="protein sequence ID" value="TYQ06042.1"/>
    <property type="molecule type" value="Genomic_DNA"/>
</dbReference>
<gene>
    <name evidence="3" type="ORF">FNL38_102172</name>
</gene>
<organism evidence="3">
    <name type="scientific">Nocardia globerula</name>
    <dbReference type="NCBI Taxonomy" id="1818"/>
    <lineage>
        <taxon>Bacteria</taxon>
        <taxon>Bacillati</taxon>
        <taxon>Actinomycetota</taxon>
        <taxon>Actinomycetes</taxon>
        <taxon>Mycobacteriales</taxon>
        <taxon>Nocardiaceae</taxon>
        <taxon>Nocardia</taxon>
    </lineage>
</organism>
<evidence type="ECO:0000313" key="3">
    <source>
        <dbReference type="EMBL" id="TYQ06042.1"/>
    </source>
</evidence>
<sequence length="340" mass="35441">MALRPGGGGVQTYAREILKEIALQVDGSVKLSAAIQSDAVAEIPSSLSAIERPVVAGARRAAWAMVPIAGSALYHSLDVDLPIRQAGVTVSTFHDMSVFDVPWAFSKFRAAGERQLLSRALRKADVLIAVSDFTAERIKSFSGRAAVVTPLAPAPWAVVPTPTAVADVRVRLNLPERFVLQVGTIEPRKDVALVAEACSELSIPFVLAGSGSRGPSAPSSAIGLGYVATEDLPALYSAATVVAYASHYEGFGLPPLEAMACGSAVVASAVGGLPDFAGEAAILVKTHDKNSWVRALRSAIDDPECNVALRTAAPQVASRLTWARTAELTVGAYRSAGLSV</sequence>
<comment type="caution">
    <text evidence="3">The sequence shown here is derived from an EMBL/GenBank/DDBJ whole genome shotgun (WGS) entry which is preliminary data.</text>
</comment>
<reference evidence="3" key="1">
    <citation type="submission" date="2019-07" db="EMBL/GenBank/DDBJ databases">
        <title>Genomic Encyclopedia of Type Strains, Phase IV (KMG-IV): sequencing the most valuable type-strain genomes for metagenomic binning, comparative biology and taxonomic classification.</title>
        <authorList>
            <person name="Goeker M."/>
        </authorList>
    </citation>
    <scope>NUCLEOTIDE SEQUENCE</scope>
    <source>
        <strain evidence="3">DSM 44596</strain>
    </source>
</reference>
<dbReference type="Gene3D" id="3.40.50.2000">
    <property type="entry name" value="Glycogen Phosphorylase B"/>
    <property type="match status" value="2"/>
</dbReference>
<keyword evidence="1 3" id="KW-0808">Transferase</keyword>
<dbReference type="GO" id="GO:0016757">
    <property type="term" value="F:glycosyltransferase activity"/>
    <property type="evidence" value="ECO:0007669"/>
    <property type="project" value="InterPro"/>
</dbReference>
<proteinExistence type="predicted"/>
<protein>
    <submittedName>
        <fullName evidence="3">Glycosyltransferase involved in cell wall biosynthesis</fullName>
    </submittedName>
</protein>
<dbReference type="InterPro" id="IPR001296">
    <property type="entry name" value="Glyco_trans_1"/>
</dbReference>
<dbReference type="PANTHER" id="PTHR46401">
    <property type="entry name" value="GLYCOSYLTRANSFERASE WBBK-RELATED"/>
    <property type="match status" value="1"/>
</dbReference>
<name>A0A652YSI8_NOCGL</name>
<dbReference type="GO" id="GO:0009103">
    <property type="term" value="P:lipopolysaccharide biosynthetic process"/>
    <property type="evidence" value="ECO:0007669"/>
    <property type="project" value="TreeGrafter"/>
</dbReference>
<feature type="domain" description="Glycosyl transferase family 1" evidence="2">
    <location>
        <begin position="172"/>
        <end position="314"/>
    </location>
</feature>
<evidence type="ECO:0000259" key="2">
    <source>
        <dbReference type="Pfam" id="PF00534"/>
    </source>
</evidence>
<dbReference type="Pfam" id="PF00534">
    <property type="entry name" value="Glycos_transf_1"/>
    <property type="match status" value="1"/>
</dbReference>
<dbReference type="CDD" id="cd03809">
    <property type="entry name" value="GT4_MtfB-like"/>
    <property type="match status" value="1"/>
</dbReference>
<accession>A0A652YSI8</accession>
<dbReference type="AlphaFoldDB" id="A0A652YSI8"/>
<dbReference type="SUPFAM" id="SSF53756">
    <property type="entry name" value="UDP-Glycosyltransferase/glycogen phosphorylase"/>
    <property type="match status" value="1"/>
</dbReference>